<evidence type="ECO:0000256" key="4">
    <source>
        <dbReference type="SAM" id="MobiDB-lite"/>
    </source>
</evidence>
<keyword evidence="2" id="KW-0238">DNA-binding</keyword>
<dbReference type="Gene3D" id="3.30.450.40">
    <property type="match status" value="1"/>
</dbReference>
<evidence type="ECO:0000313" key="7">
    <source>
        <dbReference type="EMBL" id="MFB9909476.1"/>
    </source>
</evidence>
<evidence type="ECO:0000259" key="6">
    <source>
        <dbReference type="PROSITE" id="PS51078"/>
    </source>
</evidence>
<dbReference type="Gene3D" id="1.10.10.10">
    <property type="entry name" value="Winged helix-like DNA-binding domain superfamily/Winged helix DNA-binding domain"/>
    <property type="match status" value="1"/>
</dbReference>
<dbReference type="InterPro" id="IPR014757">
    <property type="entry name" value="Tscrpt_reg_IclR_C"/>
</dbReference>
<feature type="domain" description="HTH iclR-type" evidence="5">
    <location>
        <begin position="9"/>
        <end position="70"/>
    </location>
</feature>
<sequence>MPRLTTPAPSVSARLLSVLEAFGPGSTRLTLSDLSRRTGLPLTTTHRLVGELTTWGALERDADGRYQIGLRLWEIGALAPRGHGLRETAMPFLEDLYEATHQNVQLAVLDGHEAVFLERLSGREAVHVFTRVGGRLPVHATGVGLVLLAHAPKAVQEEVIAGPLKRFTEKTIPNGPALRRVLADVRRQGFAISNGQIELVALSVAAPVHGPDDSVIAAISLVVPSEDSDAYALLTAVRAAARGISRALGSPSARRVPRSVRRETFSAPEGLRRR</sequence>
<dbReference type="PROSITE" id="PS51078">
    <property type="entry name" value="ICLR_ED"/>
    <property type="match status" value="1"/>
</dbReference>
<dbReference type="Proteomes" id="UP001589693">
    <property type="component" value="Unassembled WGS sequence"/>
</dbReference>
<dbReference type="InterPro" id="IPR036390">
    <property type="entry name" value="WH_DNA-bd_sf"/>
</dbReference>
<dbReference type="PROSITE" id="PS51077">
    <property type="entry name" value="HTH_ICLR"/>
    <property type="match status" value="1"/>
</dbReference>
<proteinExistence type="predicted"/>
<evidence type="ECO:0000256" key="3">
    <source>
        <dbReference type="ARBA" id="ARBA00023163"/>
    </source>
</evidence>
<keyword evidence="8" id="KW-1185">Reference proteome</keyword>
<dbReference type="InterPro" id="IPR005471">
    <property type="entry name" value="Tscrpt_reg_IclR_N"/>
</dbReference>
<name>A0ABV6A8J9_9PSEU</name>
<dbReference type="SUPFAM" id="SSF46785">
    <property type="entry name" value="Winged helix' DNA-binding domain"/>
    <property type="match status" value="1"/>
</dbReference>
<dbReference type="RefSeq" id="WP_377862390.1">
    <property type="nucleotide sequence ID" value="NZ_JBHLZU010000036.1"/>
</dbReference>
<organism evidence="7 8">
    <name type="scientific">Allokutzneria oryzae</name>
    <dbReference type="NCBI Taxonomy" id="1378989"/>
    <lineage>
        <taxon>Bacteria</taxon>
        <taxon>Bacillati</taxon>
        <taxon>Actinomycetota</taxon>
        <taxon>Actinomycetes</taxon>
        <taxon>Pseudonocardiales</taxon>
        <taxon>Pseudonocardiaceae</taxon>
        <taxon>Allokutzneria</taxon>
    </lineage>
</organism>
<accession>A0ABV6A8J9</accession>
<evidence type="ECO:0000256" key="1">
    <source>
        <dbReference type="ARBA" id="ARBA00023015"/>
    </source>
</evidence>
<dbReference type="PANTHER" id="PTHR30136:SF24">
    <property type="entry name" value="HTH-TYPE TRANSCRIPTIONAL REPRESSOR ALLR"/>
    <property type="match status" value="1"/>
</dbReference>
<feature type="region of interest" description="Disordered" evidence="4">
    <location>
        <begin position="255"/>
        <end position="274"/>
    </location>
</feature>
<keyword evidence="1" id="KW-0805">Transcription regulation</keyword>
<dbReference type="SUPFAM" id="SSF55781">
    <property type="entry name" value="GAF domain-like"/>
    <property type="match status" value="1"/>
</dbReference>
<evidence type="ECO:0000313" key="8">
    <source>
        <dbReference type="Proteomes" id="UP001589693"/>
    </source>
</evidence>
<gene>
    <name evidence="7" type="ORF">ACFFQA_36540</name>
</gene>
<feature type="domain" description="IclR-ED" evidence="6">
    <location>
        <begin position="71"/>
        <end position="250"/>
    </location>
</feature>
<reference evidence="7 8" key="1">
    <citation type="submission" date="2024-09" db="EMBL/GenBank/DDBJ databases">
        <authorList>
            <person name="Sun Q."/>
            <person name="Mori K."/>
        </authorList>
    </citation>
    <scope>NUCLEOTIDE SEQUENCE [LARGE SCALE GENOMIC DNA]</scope>
    <source>
        <strain evidence="7 8">TBRC 7907</strain>
    </source>
</reference>
<dbReference type="Pfam" id="PF09339">
    <property type="entry name" value="HTH_IclR"/>
    <property type="match status" value="1"/>
</dbReference>
<protein>
    <submittedName>
        <fullName evidence="7">IclR family transcriptional regulator</fullName>
    </submittedName>
</protein>
<dbReference type="InterPro" id="IPR029016">
    <property type="entry name" value="GAF-like_dom_sf"/>
</dbReference>
<comment type="caution">
    <text evidence="7">The sequence shown here is derived from an EMBL/GenBank/DDBJ whole genome shotgun (WGS) entry which is preliminary data.</text>
</comment>
<evidence type="ECO:0000256" key="2">
    <source>
        <dbReference type="ARBA" id="ARBA00023125"/>
    </source>
</evidence>
<dbReference type="SMART" id="SM00346">
    <property type="entry name" value="HTH_ICLR"/>
    <property type="match status" value="1"/>
</dbReference>
<dbReference type="InterPro" id="IPR036388">
    <property type="entry name" value="WH-like_DNA-bd_sf"/>
</dbReference>
<dbReference type="InterPro" id="IPR050707">
    <property type="entry name" value="HTH_MetabolicPath_Reg"/>
</dbReference>
<dbReference type="Pfam" id="PF01614">
    <property type="entry name" value="IclR_C"/>
    <property type="match status" value="1"/>
</dbReference>
<dbReference type="PANTHER" id="PTHR30136">
    <property type="entry name" value="HELIX-TURN-HELIX TRANSCRIPTIONAL REGULATOR, ICLR FAMILY"/>
    <property type="match status" value="1"/>
</dbReference>
<dbReference type="EMBL" id="JBHLZU010000036">
    <property type="protein sequence ID" value="MFB9909476.1"/>
    <property type="molecule type" value="Genomic_DNA"/>
</dbReference>
<keyword evidence="3" id="KW-0804">Transcription</keyword>
<evidence type="ECO:0000259" key="5">
    <source>
        <dbReference type="PROSITE" id="PS51077"/>
    </source>
</evidence>